<feature type="chain" id="PRO_5015750375" description="DNA/RNA non-specific endonuclease/pyrophosphatase/phosphodiesterase domain-containing protein" evidence="2">
    <location>
        <begin position="27"/>
        <end position="275"/>
    </location>
</feature>
<dbReference type="Gene3D" id="3.40.570.10">
    <property type="entry name" value="Extracellular Endonuclease, subunit A"/>
    <property type="match status" value="1"/>
</dbReference>
<gene>
    <name evidence="4" type="ORF">DF196_12660</name>
</gene>
<dbReference type="PROSITE" id="PS51257">
    <property type="entry name" value="PROKAR_LIPOPROTEIN"/>
    <property type="match status" value="1"/>
</dbReference>
<sequence length="275" mass="29922">MRKPFKTLIALTLAGILSLTSCTAPTYDNSGANNQPHDLSSILGQAKEGLNEYKNSLENSNEDSDGQNTSNGTVPDWNITDYPDYYSVTGKADFTNANIPTTPSVINSQLDQYGRAGQAVGLIDKQMRDAGSDRSRDMPDDIAGWPSPNPKVTIDLGSGKHYRGYLFNRSHLIAKSLGGEDSVENMVTGTRTQNVGKNQPAGGMAYTETEARDWLDQNPTGTITYVATPVYEGSELLPRYVTVDIKTSDGSIDQHVIVWNTANGFDIDYQRGGVR</sequence>
<dbReference type="AlphaFoldDB" id="A0A2U2MZ34"/>
<evidence type="ECO:0000259" key="3">
    <source>
        <dbReference type="Pfam" id="PF01223"/>
    </source>
</evidence>
<evidence type="ECO:0000256" key="2">
    <source>
        <dbReference type="SAM" id="SignalP"/>
    </source>
</evidence>
<dbReference type="InterPro" id="IPR044929">
    <property type="entry name" value="DNA/RNA_non-sp_Endonuclease_sf"/>
</dbReference>
<dbReference type="Proteomes" id="UP000245876">
    <property type="component" value="Unassembled WGS sequence"/>
</dbReference>
<feature type="compositionally biased region" description="Basic and acidic residues" evidence="1">
    <location>
        <begin position="130"/>
        <end position="139"/>
    </location>
</feature>
<name>A0A2U2MZ34_9BIFI</name>
<evidence type="ECO:0000256" key="1">
    <source>
        <dbReference type="SAM" id="MobiDB-lite"/>
    </source>
</evidence>
<dbReference type="OrthoDB" id="9783680at2"/>
<reference evidence="4 5" key="1">
    <citation type="journal article" date="2018" name="Int. J. Syst. Evol. Microbiol.">
        <title>Bifidobacterium callitrichidarum sp. nov. from the faeces of the emperor tamarin (Saguinus imperator).</title>
        <authorList>
            <person name="Modesto M."/>
            <person name="Michelini S."/>
            <person name="Sansosti M.C."/>
            <person name="De Filippo C."/>
            <person name="Cavalieri D."/>
            <person name="Qvirist L."/>
            <person name="Andlid T."/>
            <person name="Spiezio C."/>
            <person name="Sandri C."/>
            <person name="Pascarelli S."/>
            <person name="Sgorbati B."/>
            <person name="Mattarelli P."/>
        </authorList>
    </citation>
    <scope>NUCLEOTIDE SEQUENCE [LARGE SCALE GENOMIC DNA]</scope>
    <source>
        <strain evidence="4 5">TRI 5</strain>
    </source>
</reference>
<feature type="signal peptide" evidence="2">
    <location>
        <begin position="1"/>
        <end position="26"/>
    </location>
</feature>
<dbReference type="RefSeq" id="WP_109058162.1">
    <property type="nucleotide sequence ID" value="NZ_QFFM01000041.1"/>
</dbReference>
<keyword evidence="2" id="KW-0732">Signal</keyword>
<dbReference type="InterPro" id="IPR001604">
    <property type="entry name" value="Endo_G_ENPP1-like_dom"/>
</dbReference>
<dbReference type="EMBL" id="QFFM01000041">
    <property type="protein sequence ID" value="PWG62072.1"/>
    <property type="molecule type" value="Genomic_DNA"/>
</dbReference>
<comment type="caution">
    <text evidence="4">The sequence shown here is derived from an EMBL/GenBank/DDBJ whole genome shotgun (WGS) entry which is preliminary data.</text>
</comment>
<protein>
    <recommendedName>
        <fullName evidence="3">DNA/RNA non-specific endonuclease/pyrophosphatase/phosphodiesterase domain-containing protein</fullName>
    </recommendedName>
</protein>
<feature type="region of interest" description="Disordered" evidence="1">
    <location>
        <begin position="56"/>
        <end position="76"/>
    </location>
</feature>
<accession>A0A2U2MZ34</accession>
<evidence type="ECO:0000313" key="5">
    <source>
        <dbReference type="Proteomes" id="UP000245876"/>
    </source>
</evidence>
<feature type="region of interest" description="Disordered" evidence="1">
    <location>
        <begin position="130"/>
        <end position="149"/>
    </location>
</feature>
<evidence type="ECO:0000313" key="4">
    <source>
        <dbReference type="EMBL" id="PWG62072.1"/>
    </source>
</evidence>
<feature type="domain" description="DNA/RNA non-specific endonuclease/pyrophosphatase/phosphodiesterase" evidence="3">
    <location>
        <begin position="117"/>
        <end position="251"/>
    </location>
</feature>
<dbReference type="Pfam" id="PF01223">
    <property type="entry name" value="Endonuclease_NS"/>
    <property type="match status" value="1"/>
</dbReference>
<organism evidence="4 5">
    <name type="scientific">Bifidobacterium callitrichidarum</name>
    <dbReference type="NCBI Taxonomy" id="2052941"/>
    <lineage>
        <taxon>Bacteria</taxon>
        <taxon>Bacillati</taxon>
        <taxon>Actinomycetota</taxon>
        <taxon>Actinomycetes</taxon>
        <taxon>Bifidobacteriales</taxon>
        <taxon>Bifidobacteriaceae</taxon>
        <taxon>Bifidobacterium</taxon>
    </lineage>
</organism>
<proteinExistence type="predicted"/>
<keyword evidence="5" id="KW-1185">Reference proteome</keyword>